<proteinExistence type="predicted"/>
<reference evidence="1" key="1">
    <citation type="submission" date="2024-12" db="EMBL/GenBank/DDBJ databases">
        <authorList>
            <person name="Wu N."/>
        </authorList>
    </citation>
    <scope>NUCLEOTIDE SEQUENCE</scope>
    <source>
        <strain evidence="1">P15</strain>
    </source>
</reference>
<comment type="caution">
    <text evidence="1">The sequence shown here is derived from an EMBL/GenBank/DDBJ whole genome shotgun (WGS) entry which is preliminary data.</text>
</comment>
<sequence>MQELTKVEEWKRLLAESENTPVMLIKHSTRCPISAEAHDEFLKHVHVEALPGVRYARVLVVENRTVSNAVAEDTGVKHESPQVLLLKNGASVWTTSHWRITAAALKELASRLD</sequence>
<evidence type="ECO:0000313" key="2">
    <source>
        <dbReference type="Proteomes" id="UP001631969"/>
    </source>
</evidence>
<accession>A0ACC7P5B6</accession>
<gene>
    <name evidence="1" type="primary">ytxJ</name>
    <name evidence="1" type="ORF">ACI1P1_28535</name>
</gene>
<protein>
    <submittedName>
        <fullName evidence="1">Bacillithiol system redox-active protein YtxJ</fullName>
    </submittedName>
</protein>
<dbReference type="EMBL" id="JBJURJ010000028">
    <property type="protein sequence ID" value="MFM9332248.1"/>
    <property type="molecule type" value="Genomic_DNA"/>
</dbReference>
<keyword evidence="2" id="KW-1185">Reference proteome</keyword>
<name>A0ACC7P5B6_9BACL</name>
<evidence type="ECO:0000313" key="1">
    <source>
        <dbReference type="EMBL" id="MFM9332248.1"/>
    </source>
</evidence>
<dbReference type="Proteomes" id="UP001631969">
    <property type="component" value="Unassembled WGS sequence"/>
</dbReference>
<organism evidence="1 2">
    <name type="scientific">Paenibacillus mesotrionivorans</name>
    <dbReference type="NCBI Taxonomy" id="3160968"/>
    <lineage>
        <taxon>Bacteria</taxon>
        <taxon>Bacillati</taxon>
        <taxon>Bacillota</taxon>
        <taxon>Bacilli</taxon>
        <taxon>Bacillales</taxon>
        <taxon>Paenibacillaceae</taxon>
        <taxon>Paenibacillus</taxon>
    </lineage>
</organism>